<gene>
    <name evidence="1" type="ORF">SLAV_21130</name>
</gene>
<sequence length="338" mass="35051">MITAAGPVGEWFWEPAPLVAPADGGALRALELLSDLAGVLASCGLVTGEGAGSVVLADRRVMGEPLFARRDLPPGAGLVAAAERADAVELLPGRLLRLSLALAGEWREAAAVRRAERLFTLRVEVWGEGAVLVGLSAYADAWLAVDLRGRPQPEVCGENAPRLAAALARICGVTGAPVDPGDPTRYADPTAEGFADQGEAGAEHDDAWGTFEVPARWRRLMALLPGGSDGRDYESTTELPVRYARVRVGERVLGFLWASADGAAGYEPRSAAGDAAFGAGAVWLARLRSARLRALGAPEALDGLLGASADGGPDGSAVEDVTREAASLDVLEELSGRS</sequence>
<keyword evidence="2" id="KW-1185">Reference proteome</keyword>
<evidence type="ECO:0000313" key="2">
    <source>
        <dbReference type="Proteomes" id="UP000231791"/>
    </source>
</evidence>
<proteinExistence type="predicted"/>
<dbReference type="GeneID" id="49385259"/>
<evidence type="ECO:0000313" key="1">
    <source>
        <dbReference type="EMBL" id="ATZ26046.1"/>
    </source>
</evidence>
<dbReference type="KEGG" id="slx:SLAV_21130"/>
<reference evidence="1 2" key="1">
    <citation type="submission" date="2017-11" db="EMBL/GenBank/DDBJ databases">
        <title>Complete genome sequence of Streptomyces lavendulae subsp. lavendulae CCM 3239 (formerly 'Streptomyces aureofaciens CCM 3239'), the producer of the angucycline-type antibiotic auricin.</title>
        <authorList>
            <person name="Busche T."/>
            <person name="Novakova R."/>
            <person name="Al'Dilaimi A."/>
            <person name="Homerova D."/>
            <person name="Feckova L."/>
            <person name="Rezuchova B."/>
            <person name="Mingyar E."/>
            <person name="Csolleiova D."/>
            <person name="Bekeova C."/>
            <person name="Winkler A."/>
            <person name="Sevcikova B."/>
            <person name="Kalinowski J."/>
            <person name="Kormanec J."/>
            <person name="Ruckert C."/>
        </authorList>
    </citation>
    <scope>NUCLEOTIDE SEQUENCE [LARGE SCALE GENOMIC DNA]</scope>
    <source>
        <strain evidence="1 2">CCM 3239</strain>
    </source>
</reference>
<dbReference type="EMBL" id="CP024985">
    <property type="protein sequence ID" value="ATZ26046.1"/>
    <property type="molecule type" value="Genomic_DNA"/>
</dbReference>
<organism evidence="1 2">
    <name type="scientific">Streptomyces lavendulae subsp. lavendulae</name>
    <dbReference type="NCBI Taxonomy" id="58340"/>
    <lineage>
        <taxon>Bacteria</taxon>
        <taxon>Bacillati</taxon>
        <taxon>Actinomycetota</taxon>
        <taxon>Actinomycetes</taxon>
        <taxon>Kitasatosporales</taxon>
        <taxon>Streptomycetaceae</taxon>
        <taxon>Streptomyces</taxon>
    </lineage>
</organism>
<dbReference type="RefSeq" id="WP_234333800.1">
    <property type="nucleotide sequence ID" value="NZ_CP024985.1"/>
</dbReference>
<dbReference type="Proteomes" id="UP000231791">
    <property type="component" value="Chromosome"/>
</dbReference>
<dbReference type="AlphaFoldDB" id="A0A2K8PH19"/>
<name>A0A2K8PH19_STRLA</name>
<protein>
    <submittedName>
        <fullName evidence="1">Uncharacterized protein</fullName>
    </submittedName>
</protein>
<accession>A0A2K8PH19</accession>